<sequence length="393" mass="43190">MEGDDSRFCELTWTNTLPPGALTDLQCNLVVILLLGLSCKDSAQMHSQATPERAGTEATLRKMKAKSGAAAGERRLVFSRTEEELHIVSEDFVAKMKPSDDRDVMGKWQRLMRPYNKSIATLQMELAARCSKHELLKSADDKAGKEKGFCACMPGLKCEYDVRGEIVIHAQCLLSSLESLDVSFEFRRRDSSHKILKFVGSAAASWQDGHKAAIASRHTKATDWISAKKPVRIAAASLASTTNQRLHLHPLRQAKLQDVICINDDSGSSESLPQLNNVSSLQQHRKYKPAVINISDGSNDGGSSESLPQLNNVISLQRRSKYKPAVINIGDGSGILLSIITKALHIIARKPAKTSKRSTHPMCILMLTPAILKIIHRGTRLEALMIIAHGVTK</sequence>
<evidence type="ECO:0000313" key="1">
    <source>
        <dbReference type="EnsemblPlants" id="EMT28674"/>
    </source>
</evidence>
<reference evidence="1" key="1">
    <citation type="submission" date="2015-06" db="UniProtKB">
        <authorList>
            <consortium name="EnsemblPlants"/>
        </authorList>
    </citation>
    <scope>IDENTIFICATION</scope>
</reference>
<dbReference type="EnsemblPlants" id="EMT28674">
    <property type="protein sequence ID" value="EMT28674"/>
    <property type="gene ID" value="F775_24239"/>
</dbReference>
<protein>
    <submittedName>
        <fullName evidence="1">Hexosyltransferase</fullName>
    </submittedName>
</protein>
<proteinExistence type="predicted"/>
<accession>M8C359</accession>
<organism evidence="1">
    <name type="scientific">Aegilops tauschii</name>
    <name type="common">Tausch's goatgrass</name>
    <name type="synonym">Aegilops squarrosa</name>
    <dbReference type="NCBI Taxonomy" id="37682"/>
    <lineage>
        <taxon>Eukaryota</taxon>
        <taxon>Viridiplantae</taxon>
        <taxon>Streptophyta</taxon>
        <taxon>Embryophyta</taxon>
        <taxon>Tracheophyta</taxon>
        <taxon>Spermatophyta</taxon>
        <taxon>Magnoliopsida</taxon>
        <taxon>Liliopsida</taxon>
        <taxon>Poales</taxon>
        <taxon>Poaceae</taxon>
        <taxon>BOP clade</taxon>
        <taxon>Pooideae</taxon>
        <taxon>Triticodae</taxon>
        <taxon>Triticeae</taxon>
        <taxon>Triticinae</taxon>
        <taxon>Aegilops</taxon>
    </lineage>
</organism>
<name>M8C359_AEGTA</name>
<dbReference type="AlphaFoldDB" id="M8C359"/>